<dbReference type="InterPro" id="IPR044862">
    <property type="entry name" value="Pro_4_hyd_alph_FE2OG_OXY"/>
</dbReference>
<comment type="cofactor">
    <cofactor evidence="1">
        <name>L-ascorbate</name>
        <dbReference type="ChEBI" id="CHEBI:38290"/>
    </cofactor>
</comment>
<dbReference type="SMART" id="SM00702">
    <property type="entry name" value="P4Hc"/>
    <property type="match status" value="1"/>
</dbReference>
<dbReference type="Gene3D" id="2.60.120.620">
    <property type="entry name" value="q2cbj1_9rhob like domain"/>
    <property type="match status" value="1"/>
</dbReference>
<dbReference type="GO" id="GO:0005506">
    <property type="term" value="F:iron ion binding"/>
    <property type="evidence" value="ECO:0007669"/>
    <property type="project" value="InterPro"/>
</dbReference>
<dbReference type="GO" id="GO:0031418">
    <property type="term" value="F:L-ascorbic acid binding"/>
    <property type="evidence" value="ECO:0007669"/>
    <property type="project" value="UniProtKB-KW"/>
</dbReference>
<keyword evidence="8" id="KW-0732">Signal</keyword>
<dbReference type="KEGG" id="lak:106151195"/>
<evidence type="ECO:0000256" key="8">
    <source>
        <dbReference type="SAM" id="SignalP"/>
    </source>
</evidence>
<evidence type="ECO:0000313" key="10">
    <source>
        <dbReference type="Proteomes" id="UP000085678"/>
    </source>
</evidence>
<dbReference type="InterPro" id="IPR045054">
    <property type="entry name" value="P4HA-like"/>
</dbReference>
<feature type="chain" id="PRO_5010230039" evidence="8">
    <location>
        <begin position="17"/>
        <end position="403"/>
    </location>
</feature>
<feature type="signal peptide" evidence="8">
    <location>
        <begin position="1"/>
        <end position="16"/>
    </location>
</feature>
<dbReference type="InterPro" id="IPR006620">
    <property type="entry name" value="Pro_4_hyd_alph"/>
</dbReference>
<evidence type="ECO:0000313" key="11">
    <source>
        <dbReference type="RefSeq" id="XP_013379761.1"/>
    </source>
</evidence>
<keyword evidence="11" id="KW-0812">Transmembrane</keyword>
<sequence length="403" mass="46125">MTGRAWLSILVLMVDSLSFCINEPTAENKAPRGTCSKAVDGVHCDENVVVGEPGQLELTRLDGVEEGYVTSLDIEPGRSLQLKTLSMKPLVFEIVDFLTTSESDHFIALANNIGLQTSKTHSDRANKNSFTLFDQDGNRRLSLDEMKLTIENSFDVYLDHEDIRKMYTDLDMDQDHDNEITPDEIQKTSPADMGEYLQKKMIQYPEKKSRFSEQVWLRPDFSTDEVFQHVQLRVQKLTKLPETLIKRSHVQVVKYGLKGHYNAHLDSTPLNTKVPCCTETTRWKGNCRICRYMTILFYLSDVEEGGETAFPVAGNITLDEEVLRSSGNINLFRSCHKANFKVPPKKGKAVIWYNHFINPKTDWLGEVDRFTWHGGCPVVKGEKWIANFWIRVMDTKEETEKGF</sequence>
<keyword evidence="3" id="KW-0106">Calcium</keyword>
<keyword evidence="5" id="KW-0223">Dioxygenase</keyword>
<dbReference type="OrthoDB" id="420380at2759"/>
<feature type="domain" description="Fe2OG dioxygenase" evidence="9">
    <location>
        <begin position="246"/>
        <end position="392"/>
    </location>
</feature>
<dbReference type="Gene3D" id="1.10.238.10">
    <property type="entry name" value="EF-hand"/>
    <property type="match status" value="1"/>
</dbReference>
<dbReference type="PANTHER" id="PTHR10869">
    <property type="entry name" value="PROLYL 4-HYDROXYLASE ALPHA SUBUNIT"/>
    <property type="match status" value="1"/>
</dbReference>
<dbReference type="AlphaFoldDB" id="A0A1S3H2Q4"/>
<dbReference type="RefSeq" id="XP_013379761.1">
    <property type="nucleotide sequence ID" value="XM_013524307.1"/>
</dbReference>
<dbReference type="GO" id="GO:0004656">
    <property type="term" value="F:procollagen-proline 4-dioxygenase activity"/>
    <property type="evidence" value="ECO:0007669"/>
    <property type="project" value="TreeGrafter"/>
</dbReference>
<protein>
    <submittedName>
        <fullName evidence="11">Transmembrane prolyl 4-hydroxylase</fullName>
    </submittedName>
</protein>
<dbReference type="InterPro" id="IPR018247">
    <property type="entry name" value="EF_Hand_1_Ca_BS"/>
</dbReference>
<accession>A0A1S3H2Q4</accession>
<evidence type="ECO:0000256" key="1">
    <source>
        <dbReference type="ARBA" id="ARBA00001961"/>
    </source>
</evidence>
<keyword evidence="10" id="KW-1185">Reference proteome</keyword>
<dbReference type="SUPFAM" id="SSF47473">
    <property type="entry name" value="EF-hand"/>
    <property type="match status" value="1"/>
</dbReference>
<reference evidence="11" key="1">
    <citation type="submission" date="2025-08" db="UniProtKB">
        <authorList>
            <consortium name="RefSeq"/>
        </authorList>
    </citation>
    <scope>IDENTIFICATION</scope>
    <source>
        <tissue evidence="11">Gonads</tissue>
    </source>
</reference>
<keyword evidence="4" id="KW-0847">Vitamin C</keyword>
<proteinExistence type="predicted"/>
<dbReference type="GeneID" id="106151195"/>
<dbReference type="InParanoid" id="A0A1S3H2Q4"/>
<evidence type="ECO:0000256" key="5">
    <source>
        <dbReference type="ARBA" id="ARBA00022964"/>
    </source>
</evidence>
<dbReference type="PANTHER" id="PTHR10869:SF246">
    <property type="entry name" value="TRANSMEMBRANE PROLYL 4-HYDROXYLASE"/>
    <property type="match status" value="1"/>
</dbReference>
<dbReference type="PROSITE" id="PS51471">
    <property type="entry name" value="FE2OG_OXY"/>
    <property type="match status" value="1"/>
</dbReference>
<dbReference type="PROSITE" id="PS00018">
    <property type="entry name" value="EF_HAND_1"/>
    <property type="match status" value="2"/>
</dbReference>
<evidence type="ECO:0000256" key="6">
    <source>
        <dbReference type="ARBA" id="ARBA00023002"/>
    </source>
</evidence>
<evidence type="ECO:0000256" key="3">
    <source>
        <dbReference type="ARBA" id="ARBA00022837"/>
    </source>
</evidence>
<evidence type="ECO:0000256" key="2">
    <source>
        <dbReference type="ARBA" id="ARBA00022723"/>
    </source>
</evidence>
<organism evidence="10 11">
    <name type="scientific">Lingula anatina</name>
    <name type="common">Brachiopod</name>
    <name type="synonym">Lingula unguis</name>
    <dbReference type="NCBI Taxonomy" id="7574"/>
    <lineage>
        <taxon>Eukaryota</taxon>
        <taxon>Metazoa</taxon>
        <taxon>Spiralia</taxon>
        <taxon>Lophotrochozoa</taxon>
        <taxon>Brachiopoda</taxon>
        <taxon>Linguliformea</taxon>
        <taxon>Lingulata</taxon>
        <taxon>Lingulida</taxon>
        <taxon>Linguloidea</taxon>
        <taxon>Lingulidae</taxon>
        <taxon>Lingula</taxon>
    </lineage>
</organism>
<dbReference type="Proteomes" id="UP000085678">
    <property type="component" value="Unplaced"/>
</dbReference>
<evidence type="ECO:0000259" key="9">
    <source>
        <dbReference type="PROSITE" id="PS51471"/>
    </source>
</evidence>
<evidence type="ECO:0000256" key="7">
    <source>
        <dbReference type="ARBA" id="ARBA00023004"/>
    </source>
</evidence>
<dbReference type="GO" id="GO:0005783">
    <property type="term" value="C:endoplasmic reticulum"/>
    <property type="evidence" value="ECO:0007669"/>
    <property type="project" value="TreeGrafter"/>
</dbReference>
<gene>
    <name evidence="11" type="primary">LOC106151195</name>
</gene>
<keyword evidence="2" id="KW-0479">Metal-binding</keyword>
<keyword evidence="6" id="KW-0560">Oxidoreductase</keyword>
<keyword evidence="11" id="KW-0472">Membrane</keyword>
<dbReference type="InterPro" id="IPR011992">
    <property type="entry name" value="EF-hand-dom_pair"/>
</dbReference>
<keyword evidence="7" id="KW-0408">Iron</keyword>
<dbReference type="InterPro" id="IPR005123">
    <property type="entry name" value="Oxoglu/Fe-dep_dioxygenase_dom"/>
</dbReference>
<dbReference type="Pfam" id="PF13640">
    <property type="entry name" value="2OG-FeII_Oxy_3"/>
    <property type="match status" value="1"/>
</dbReference>
<name>A0A1S3H2Q4_LINAN</name>
<evidence type="ECO:0000256" key="4">
    <source>
        <dbReference type="ARBA" id="ARBA00022896"/>
    </source>
</evidence>